<feature type="transmembrane region" description="Helical" evidence="6">
    <location>
        <begin position="31"/>
        <end position="49"/>
    </location>
</feature>
<feature type="transmembrane region" description="Helical" evidence="6">
    <location>
        <begin position="154"/>
        <end position="170"/>
    </location>
</feature>
<feature type="transmembrane region" description="Helical" evidence="6">
    <location>
        <begin position="201"/>
        <end position="227"/>
    </location>
</feature>
<feature type="transmembrane region" description="Helical" evidence="6">
    <location>
        <begin position="307"/>
        <end position="331"/>
    </location>
</feature>
<comment type="subcellular location">
    <subcellularLocation>
        <location evidence="1">Membrane</location>
        <topology evidence="1">Multi-pass membrane protein</topology>
    </subcellularLocation>
</comment>
<evidence type="ECO:0000256" key="3">
    <source>
        <dbReference type="ARBA" id="ARBA00022692"/>
    </source>
</evidence>
<proteinExistence type="inferred from homology"/>
<dbReference type="Pfam" id="PF01594">
    <property type="entry name" value="AI-2E_transport"/>
    <property type="match status" value="1"/>
</dbReference>
<protein>
    <submittedName>
        <fullName evidence="7">Permease</fullName>
    </submittedName>
</protein>
<feature type="transmembrane region" description="Helical" evidence="6">
    <location>
        <begin position="61"/>
        <end position="84"/>
    </location>
</feature>
<feature type="transmembrane region" description="Helical" evidence="6">
    <location>
        <begin position="267"/>
        <end position="287"/>
    </location>
</feature>
<keyword evidence="3 6" id="KW-0812">Transmembrane</keyword>
<evidence type="ECO:0000256" key="4">
    <source>
        <dbReference type="ARBA" id="ARBA00022989"/>
    </source>
</evidence>
<evidence type="ECO:0000256" key="1">
    <source>
        <dbReference type="ARBA" id="ARBA00004141"/>
    </source>
</evidence>
<accession>A0AAE3HB13</accession>
<sequence length="342" mass="37546">MESPYNRILSAMLLLLLAALLVRLLHPYINAFFGALILYVTFRPMYMFLTERANIRPGLAALLVITATILTVMLPLYVLFAIIATELQQMIANAESLEQFIYLLETSSMFIIRLIPHYMPSGASLQESIAGIVAAGGGFLSPMLVSAAQIAGKRLLELIIMYFLLFYLLIGDRSKFAHSLQNSVPFNGDNTRKLLEEFRSVVRTILISTGAIAIIQGALLTVTFLLFGIEGAFLWGFVTMILSFIPALGPPLVWIPAAAFQLLEHDYFAAAGVFFGGIIVSSVDNLIRPAINQKVGRLHPLISVIGVIIGLKLFGLLGIIIGPLLVSYTLLTARMFSEEYMA</sequence>
<keyword evidence="8" id="KW-1185">Reference proteome</keyword>
<comment type="similarity">
    <text evidence="2">Belongs to the autoinducer-2 exporter (AI-2E) (TC 2.A.86) family.</text>
</comment>
<reference evidence="7 8" key="1">
    <citation type="journal article" date="2011" name="Appl. Environ. Microbiol.">
        <title>Methanogenic archaea isolated from Taiwan's Chelungpu fault.</title>
        <authorList>
            <person name="Wu S.Y."/>
            <person name="Lai M.C."/>
        </authorList>
    </citation>
    <scope>NUCLEOTIDE SEQUENCE [LARGE SCALE GENOMIC DNA]</scope>
    <source>
        <strain evidence="7 8">St545Mb</strain>
    </source>
</reference>
<organism evidence="7 8">
    <name type="scientific">Methanolobus chelungpuianus</name>
    <dbReference type="NCBI Taxonomy" id="502115"/>
    <lineage>
        <taxon>Archaea</taxon>
        <taxon>Methanobacteriati</taxon>
        <taxon>Methanobacteriota</taxon>
        <taxon>Stenosarchaea group</taxon>
        <taxon>Methanomicrobia</taxon>
        <taxon>Methanosarcinales</taxon>
        <taxon>Methanosarcinaceae</taxon>
        <taxon>Methanolobus</taxon>
    </lineage>
</organism>
<name>A0AAE3HB13_9EURY</name>
<keyword evidence="5 6" id="KW-0472">Membrane</keyword>
<dbReference type="AlphaFoldDB" id="A0AAE3HB13"/>
<dbReference type="PANTHER" id="PTHR21716:SF4">
    <property type="entry name" value="TRANSMEMBRANE PROTEIN 245"/>
    <property type="match status" value="1"/>
</dbReference>
<evidence type="ECO:0000256" key="5">
    <source>
        <dbReference type="ARBA" id="ARBA00023136"/>
    </source>
</evidence>
<evidence type="ECO:0000313" key="8">
    <source>
        <dbReference type="Proteomes" id="UP001206983"/>
    </source>
</evidence>
<gene>
    <name evidence="7" type="ORF">PV02_08440</name>
</gene>
<dbReference type="RefSeq" id="WP_256622953.1">
    <property type="nucleotide sequence ID" value="NZ_JTEO01000004.1"/>
</dbReference>
<feature type="transmembrane region" description="Helical" evidence="6">
    <location>
        <begin position="128"/>
        <end position="148"/>
    </location>
</feature>
<keyword evidence="4 6" id="KW-1133">Transmembrane helix</keyword>
<dbReference type="GO" id="GO:0016020">
    <property type="term" value="C:membrane"/>
    <property type="evidence" value="ECO:0007669"/>
    <property type="project" value="UniProtKB-SubCell"/>
</dbReference>
<comment type="caution">
    <text evidence="7">The sequence shown here is derived from an EMBL/GenBank/DDBJ whole genome shotgun (WGS) entry which is preliminary data.</text>
</comment>
<feature type="transmembrane region" description="Helical" evidence="6">
    <location>
        <begin position="233"/>
        <end position="255"/>
    </location>
</feature>
<evidence type="ECO:0000313" key="7">
    <source>
        <dbReference type="EMBL" id="MCQ6963061.1"/>
    </source>
</evidence>
<evidence type="ECO:0000256" key="2">
    <source>
        <dbReference type="ARBA" id="ARBA00009773"/>
    </source>
</evidence>
<dbReference type="Proteomes" id="UP001206983">
    <property type="component" value="Unassembled WGS sequence"/>
</dbReference>
<dbReference type="InterPro" id="IPR002549">
    <property type="entry name" value="AI-2E-like"/>
</dbReference>
<dbReference type="EMBL" id="JTEO01000004">
    <property type="protein sequence ID" value="MCQ6963061.1"/>
    <property type="molecule type" value="Genomic_DNA"/>
</dbReference>
<dbReference type="PANTHER" id="PTHR21716">
    <property type="entry name" value="TRANSMEMBRANE PROTEIN"/>
    <property type="match status" value="1"/>
</dbReference>
<evidence type="ECO:0000256" key="6">
    <source>
        <dbReference type="SAM" id="Phobius"/>
    </source>
</evidence>